<keyword evidence="3" id="KW-0472">Membrane</keyword>
<keyword evidence="3" id="KW-1133">Transmembrane helix</keyword>
<accession>A0A517ZJT2</accession>
<feature type="transmembrane region" description="Helical" evidence="3">
    <location>
        <begin position="554"/>
        <end position="574"/>
    </location>
</feature>
<dbReference type="EMBL" id="CP036276">
    <property type="protein sequence ID" value="QDU42687.1"/>
    <property type="molecule type" value="Genomic_DNA"/>
</dbReference>
<dbReference type="PANTHER" id="PTHR43471:SF3">
    <property type="entry name" value="ABC TRANSPORTER PERMEASE PROTEIN NATB"/>
    <property type="match status" value="1"/>
</dbReference>
<evidence type="ECO:0000256" key="1">
    <source>
        <dbReference type="SAM" id="Coils"/>
    </source>
</evidence>
<dbReference type="InterPro" id="IPR003675">
    <property type="entry name" value="Rce1/LyrA-like_dom"/>
</dbReference>
<dbReference type="AlphaFoldDB" id="A0A517ZJT2"/>
<evidence type="ECO:0000313" key="5">
    <source>
        <dbReference type="EMBL" id="QDU42687.1"/>
    </source>
</evidence>
<feature type="transmembrane region" description="Helical" evidence="3">
    <location>
        <begin position="413"/>
        <end position="433"/>
    </location>
</feature>
<dbReference type="GO" id="GO:0140359">
    <property type="term" value="F:ABC-type transporter activity"/>
    <property type="evidence" value="ECO:0007669"/>
    <property type="project" value="InterPro"/>
</dbReference>
<feature type="region of interest" description="Disordered" evidence="2">
    <location>
        <begin position="786"/>
        <end position="808"/>
    </location>
</feature>
<evidence type="ECO:0000256" key="3">
    <source>
        <dbReference type="SAM" id="Phobius"/>
    </source>
</evidence>
<dbReference type="PANTHER" id="PTHR43471">
    <property type="entry name" value="ABC TRANSPORTER PERMEASE"/>
    <property type="match status" value="1"/>
</dbReference>
<feature type="transmembrane region" description="Helical" evidence="3">
    <location>
        <begin position="326"/>
        <end position="347"/>
    </location>
</feature>
<proteinExistence type="predicted"/>
<feature type="transmembrane region" description="Helical" evidence="3">
    <location>
        <begin position="594"/>
        <end position="613"/>
    </location>
</feature>
<feature type="transmembrane region" description="Helical" evidence="3">
    <location>
        <begin position="703"/>
        <end position="725"/>
    </location>
</feature>
<feature type="domain" description="CAAX prenyl protease 2/Lysostaphin resistance protein A-like" evidence="4">
    <location>
        <begin position="641"/>
        <end position="727"/>
    </location>
</feature>
<evidence type="ECO:0000259" key="4">
    <source>
        <dbReference type="Pfam" id="PF02517"/>
    </source>
</evidence>
<feature type="transmembrane region" description="Helical" evidence="3">
    <location>
        <begin position="757"/>
        <end position="778"/>
    </location>
</feature>
<dbReference type="GO" id="GO:0004175">
    <property type="term" value="F:endopeptidase activity"/>
    <property type="evidence" value="ECO:0007669"/>
    <property type="project" value="UniProtKB-ARBA"/>
</dbReference>
<name>A0A517ZJT2_9PLAN</name>
<keyword evidence="1" id="KW-0175">Coiled coil</keyword>
<feature type="transmembrane region" description="Helical" evidence="3">
    <location>
        <begin position="466"/>
        <end position="489"/>
    </location>
</feature>
<organism evidence="5 6">
    <name type="scientific">Symmachiella dynata</name>
    <dbReference type="NCBI Taxonomy" id="2527995"/>
    <lineage>
        <taxon>Bacteria</taxon>
        <taxon>Pseudomonadati</taxon>
        <taxon>Planctomycetota</taxon>
        <taxon>Planctomycetia</taxon>
        <taxon>Planctomycetales</taxon>
        <taxon>Planctomycetaceae</taxon>
        <taxon>Symmachiella</taxon>
    </lineage>
</organism>
<protein>
    <submittedName>
        <fullName evidence="5">ABC-2 family transporter protein</fullName>
    </submittedName>
</protein>
<dbReference type="RefSeq" id="WP_145374703.1">
    <property type="nucleotide sequence ID" value="NZ_CP036276.1"/>
</dbReference>
<sequence length="808" mass="89442">MINWKNVKLIFMRELRDQLRDRRTLFMIIVLPLLLYPGLGIGMVQLTVLFSEQPRTVVILGDKNLSPKTLPPLLEGDGFARDLFADSADAAKLRVLSQSELVAANSDGKVSEKDAELLQRAESISSMVPERERLQQELAELQGTAQFGTANTERMEELRRQLTAINAEMGKLFAESKIQTLVIIPQDFGESVASANQQLVERGGATVRIADYARPLIVHNSADEKSQITYSRVAEVLEHWEDQILDQRLELADLPANLHRPVEARGADLAMIEQLSSKLWSQLFPGLLVLMSITGAFYPAIDLAAGEKERGTMETLLICPASRSEIVVGKFFTVMSFSIMTALLNLISMGMTGRYMVGLMGARTMPGMTTPTLPSLGDVAWIVIFLVPLAAMFSSLCLALATFARSSKEGQYYLTPLLMVTLGLTMFCLSPGVELTERPMYSVMPVCGVALLLKGLLMSSLSTAPLYVYAVPVLGSTLFYSFLALYWAIEQFKSEDVLFREAERFDLKLWVHHLLRDKEPTPSFSEAVICFILIMMLQFVAISASGGGAGTGWMIRMLLITQIAVIASPALFMGVMLTTSLRQTFRLYLPRLKMVAVAMVLAVAMHVLSFEWLHQLDWFFPKLPDSMEEPLKRLMSANMPWWIMLGTMALAPAICEELAFRGFILSGLRRTGRTWMAIGLSSCAFGFMHMIPHQVFNATLLGLVLGIIAIRSNSLLPGVIFHLIYNSLGVIHGRIGPQLLERFRGNPLVRDVDGQMLYGWPTIVIAALIALPLLWRLIQGINPRSPRQVDQIAPNSAPTLVSPGAGSV</sequence>
<dbReference type="Pfam" id="PF02517">
    <property type="entry name" value="Rce1-like"/>
    <property type="match status" value="1"/>
</dbReference>
<dbReference type="GO" id="GO:0080120">
    <property type="term" value="P:CAAX-box protein maturation"/>
    <property type="evidence" value="ECO:0007669"/>
    <property type="project" value="UniProtKB-ARBA"/>
</dbReference>
<feature type="transmembrane region" description="Helical" evidence="3">
    <location>
        <begin position="283"/>
        <end position="305"/>
    </location>
</feature>
<dbReference type="KEGG" id="sdyn:Mal52_11540"/>
<dbReference type="Pfam" id="PF12679">
    <property type="entry name" value="ABC2_membrane_2"/>
    <property type="match status" value="1"/>
</dbReference>
<gene>
    <name evidence="5" type="ORF">Mal52_11540</name>
</gene>
<keyword evidence="3" id="KW-0812">Transmembrane</keyword>
<keyword evidence="6" id="KW-1185">Reference proteome</keyword>
<evidence type="ECO:0000313" key="6">
    <source>
        <dbReference type="Proteomes" id="UP000319383"/>
    </source>
</evidence>
<reference evidence="5 6" key="1">
    <citation type="submission" date="2019-02" db="EMBL/GenBank/DDBJ databases">
        <title>Deep-cultivation of Planctomycetes and their phenomic and genomic characterization uncovers novel biology.</title>
        <authorList>
            <person name="Wiegand S."/>
            <person name="Jogler M."/>
            <person name="Boedeker C."/>
            <person name="Pinto D."/>
            <person name="Vollmers J."/>
            <person name="Rivas-Marin E."/>
            <person name="Kohn T."/>
            <person name="Peeters S.H."/>
            <person name="Heuer A."/>
            <person name="Rast P."/>
            <person name="Oberbeckmann S."/>
            <person name="Bunk B."/>
            <person name="Jeske O."/>
            <person name="Meyerdierks A."/>
            <person name="Storesund J.E."/>
            <person name="Kallscheuer N."/>
            <person name="Luecker S."/>
            <person name="Lage O.M."/>
            <person name="Pohl T."/>
            <person name="Merkel B.J."/>
            <person name="Hornburger P."/>
            <person name="Mueller R.-W."/>
            <person name="Bruemmer F."/>
            <person name="Labrenz M."/>
            <person name="Spormann A.M."/>
            <person name="Op den Camp H."/>
            <person name="Overmann J."/>
            <person name="Amann R."/>
            <person name="Jetten M.S.M."/>
            <person name="Mascher T."/>
            <person name="Medema M.H."/>
            <person name="Devos D.P."/>
            <person name="Kaster A.-K."/>
            <person name="Ovreas L."/>
            <person name="Rohde M."/>
            <person name="Galperin M.Y."/>
            <person name="Jogler C."/>
        </authorList>
    </citation>
    <scope>NUCLEOTIDE SEQUENCE [LARGE SCALE GENOMIC DNA]</scope>
    <source>
        <strain evidence="5 6">Mal52</strain>
    </source>
</reference>
<dbReference type="GO" id="GO:0005886">
    <property type="term" value="C:plasma membrane"/>
    <property type="evidence" value="ECO:0007669"/>
    <property type="project" value="UniProtKB-SubCell"/>
</dbReference>
<feature type="coiled-coil region" evidence="1">
    <location>
        <begin position="131"/>
        <end position="175"/>
    </location>
</feature>
<feature type="transmembrane region" description="Helical" evidence="3">
    <location>
        <begin position="524"/>
        <end position="542"/>
    </location>
</feature>
<evidence type="ECO:0000256" key="2">
    <source>
        <dbReference type="SAM" id="MobiDB-lite"/>
    </source>
</evidence>
<feature type="transmembrane region" description="Helical" evidence="3">
    <location>
        <begin position="379"/>
        <end position="401"/>
    </location>
</feature>
<dbReference type="Proteomes" id="UP000319383">
    <property type="component" value="Chromosome"/>
</dbReference>
<dbReference type="NCBIfam" id="NF041647">
    <property type="entry name" value="ABC_perm_CPBP"/>
    <property type="match status" value="1"/>
</dbReference>